<dbReference type="InterPro" id="IPR051533">
    <property type="entry name" value="WaaL-like"/>
</dbReference>
<dbReference type="PANTHER" id="PTHR37422:SF13">
    <property type="entry name" value="LIPOPOLYSACCHARIDE BIOSYNTHESIS PROTEIN PA4999-RELATED"/>
    <property type="match status" value="1"/>
</dbReference>
<feature type="transmembrane region" description="Helical" evidence="5">
    <location>
        <begin position="105"/>
        <end position="123"/>
    </location>
</feature>
<comment type="caution">
    <text evidence="7">The sequence shown here is derived from an EMBL/GenBank/DDBJ whole genome shotgun (WGS) entry which is preliminary data.</text>
</comment>
<keyword evidence="2 5" id="KW-0812">Transmembrane</keyword>
<feature type="transmembrane region" description="Helical" evidence="5">
    <location>
        <begin position="246"/>
        <end position="263"/>
    </location>
</feature>
<feature type="transmembrane region" description="Helical" evidence="5">
    <location>
        <begin position="374"/>
        <end position="396"/>
    </location>
</feature>
<name>A0ABT4VPC1_9HYPH</name>
<feature type="transmembrane region" description="Helical" evidence="5">
    <location>
        <begin position="346"/>
        <end position="367"/>
    </location>
</feature>
<gene>
    <name evidence="7" type="ORF">OOZ53_14470</name>
</gene>
<evidence type="ECO:0000313" key="8">
    <source>
        <dbReference type="Proteomes" id="UP001148313"/>
    </source>
</evidence>
<dbReference type="Proteomes" id="UP001148313">
    <property type="component" value="Unassembled WGS sequence"/>
</dbReference>
<feature type="transmembrane region" description="Helical" evidence="5">
    <location>
        <begin position="74"/>
        <end position="93"/>
    </location>
</feature>
<sequence length="429" mass="46925">MAEPTGVFSRLFWVHFHRSDVSASLRWAIGLFALFLLFPGIGSGGSVVAVGFWFVALFYFAFDPQNRSFDTVEKPVIAAFAAYYLIMVFFAVLNAIPAGTWEHFGAVYGNILFLAFAPVMPVLRRFVRPYWTNVFFAGTASGAILAALIVLIAGQSSHEHMRSAFSGNPLILALGTMVSGLLCIHGLLFFRGAMRWLLAAGALAALFALLSAGSRGPLLSYMITLFAYALVMGYRHFGLVFMAKRGLLAAMAVGALSFGVIKADPELTHRIELAIERVERPTDSGLEEESISIRILLYKAGLAAFMERPLTGWGRQDVVRAAIAKDPENARFFTYSHLHNGYLTDLVASGVLGLLSLLAVLFVPLMVLRNAPPLVFGGIFCVTISYALYGVTNLLFYHDVSTLYYLSLITAFCTLSRLPDANLQAGRDR</sequence>
<feature type="transmembrane region" description="Helical" evidence="5">
    <location>
        <begin position="196"/>
        <end position="212"/>
    </location>
</feature>
<dbReference type="InterPro" id="IPR007016">
    <property type="entry name" value="O-antigen_ligase-rel_domated"/>
</dbReference>
<comment type="subcellular location">
    <subcellularLocation>
        <location evidence="1">Membrane</location>
        <topology evidence="1">Multi-pass membrane protein</topology>
    </subcellularLocation>
</comment>
<proteinExistence type="predicted"/>
<feature type="transmembrane region" description="Helical" evidence="5">
    <location>
        <begin position="218"/>
        <end position="234"/>
    </location>
</feature>
<dbReference type="Pfam" id="PF04932">
    <property type="entry name" value="Wzy_C"/>
    <property type="match status" value="1"/>
</dbReference>
<keyword evidence="3 5" id="KW-1133">Transmembrane helix</keyword>
<evidence type="ECO:0000256" key="5">
    <source>
        <dbReference type="SAM" id="Phobius"/>
    </source>
</evidence>
<evidence type="ECO:0000256" key="1">
    <source>
        <dbReference type="ARBA" id="ARBA00004141"/>
    </source>
</evidence>
<evidence type="ECO:0000256" key="4">
    <source>
        <dbReference type="ARBA" id="ARBA00023136"/>
    </source>
</evidence>
<dbReference type="GO" id="GO:0016874">
    <property type="term" value="F:ligase activity"/>
    <property type="evidence" value="ECO:0007669"/>
    <property type="project" value="UniProtKB-KW"/>
</dbReference>
<feature type="transmembrane region" description="Helical" evidence="5">
    <location>
        <begin position="29"/>
        <end position="62"/>
    </location>
</feature>
<reference evidence="7" key="1">
    <citation type="submission" date="2022-11" db="EMBL/GenBank/DDBJ databases">
        <title>Hoeflea poritis sp. nov., isolated from scleractinian coral Porites lutea.</title>
        <authorList>
            <person name="Zhang G."/>
            <person name="Wei Q."/>
            <person name="Cai L."/>
        </authorList>
    </citation>
    <scope>NUCLEOTIDE SEQUENCE</scope>
    <source>
        <strain evidence="7">E7-10</strain>
    </source>
</reference>
<evidence type="ECO:0000256" key="3">
    <source>
        <dbReference type="ARBA" id="ARBA00022989"/>
    </source>
</evidence>
<keyword evidence="4 5" id="KW-0472">Membrane</keyword>
<organism evidence="7 8">
    <name type="scientific">Hoeflea poritis</name>
    <dbReference type="NCBI Taxonomy" id="2993659"/>
    <lineage>
        <taxon>Bacteria</taxon>
        <taxon>Pseudomonadati</taxon>
        <taxon>Pseudomonadota</taxon>
        <taxon>Alphaproteobacteria</taxon>
        <taxon>Hyphomicrobiales</taxon>
        <taxon>Rhizobiaceae</taxon>
        <taxon>Hoeflea</taxon>
    </lineage>
</organism>
<keyword evidence="8" id="KW-1185">Reference proteome</keyword>
<feature type="transmembrane region" description="Helical" evidence="5">
    <location>
        <begin position="130"/>
        <end position="154"/>
    </location>
</feature>
<feature type="transmembrane region" description="Helical" evidence="5">
    <location>
        <begin position="170"/>
        <end position="189"/>
    </location>
</feature>
<evidence type="ECO:0000313" key="7">
    <source>
        <dbReference type="EMBL" id="MDA4846565.1"/>
    </source>
</evidence>
<accession>A0ABT4VPC1</accession>
<evidence type="ECO:0000259" key="6">
    <source>
        <dbReference type="Pfam" id="PF04932"/>
    </source>
</evidence>
<dbReference type="EMBL" id="JAPJZH010000008">
    <property type="protein sequence ID" value="MDA4846565.1"/>
    <property type="molecule type" value="Genomic_DNA"/>
</dbReference>
<dbReference type="PANTHER" id="PTHR37422">
    <property type="entry name" value="TEICHURONIC ACID BIOSYNTHESIS PROTEIN TUAE"/>
    <property type="match status" value="1"/>
</dbReference>
<feature type="domain" description="O-antigen ligase-related" evidence="6">
    <location>
        <begin position="201"/>
        <end position="357"/>
    </location>
</feature>
<keyword evidence="7" id="KW-0436">Ligase</keyword>
<dbReference type="RefSeq" id="WP_271090332.1">
    <property type="nucleotide sequence ID" value="NZ_JAPJZH010000008.1"/>
</dbReference>
<evidence type="ECO:0000256" key="2">
    <source>
        <dbReference type="ARBA" id="ARBA00022692"/>
    </source>
</evidence>
<protein>
    <submittedName>
        <fullName evidence="7">O-antigen ligase family protein</fullName>
    </submittedName>
</protein>